<reference evidence="2" key="1">
    <citation type="submission" date="2023-10" db="EMBL/GenBank/DDBJ databases">
        <authorList>
            <person name="Chen Y."/>
            <person name="Shah S."/>
            <person name="Dougan E. K."/>
            <person name="Thang M."/>
            <person name="Chan C."/>
        </authorList>
    </citation>
    <scope>NUCLEOTIDE SEQUENCE [LARGE SCALE GENOMIC DNA]</scope>
</reference>
<evidence type="ECO:0000313" key="3">
    <source>
        <dbReference type="Proteomes" id="UP001189429"/>
    </source>
</evidence>
<comment type="caution">
    <text evidence="2">The sequence shown here is derived from an EMBL/GenBank/DDBJ whole genome shotgun (WGS) entry which is preliminary data.</text>
</comment>
<feature type="region of interest" description="Disordered" evidence="1">
    <location>
        <begin position="268"/>
        <end position="404"/>
    </location>
</feature>
<feature type="compositionally biased region" description="Basic and acidic residues" evidence="1">
    <location>
        <begin position="353"/>
        <end position="367"/>
    </location>
</feature>
<sequence length="404" mass="40468">GGGGGGGEGGGGGGGADGGGGGGGGAAGGGEGGAPRAPSRSCAVSPRGVLSGEGRRAPPWGAPGAPPRGRAAWSGVPEASQLGGLERAREDPGRPGSLAPRKKKNSRRKVCRNVSGPAAAAGAPAPPAPRQQKVAFWGGGGGPRPPSGPRGAPASIASPLAGELGHCRWGGPPKAARTACAGQRCSWAELTQNSMQETTRLHDRDCQQSTGWGPRWRTLRRLAYACAAPCSSLAARATLPGPRAAPGGPGTGGAGPAARARCGASAGVRSSLGGCTEKHPLCPDGRRPGRDIGSGAASRRPTAWWGPRRRQRWPYSVLTSSPPDLQAKQGCPENPDRRGDSGDREGAAQTARAARELSRAERGDPAKQRQASPVGSRLGSQPAGKGSGPSWSGDRLESLCGPQH</sequence>
<proteinExistence type="predicted"/>
<name>A0ABN9VJZ8_9DINO</name>
<feature type="compositionally biased region" description="Basic and acidic residues" evidence="1">
    <location>
        <begin position="276"/>
        <end position="290"/>
    </location>
</feature>
<evidence type="ECO:0000256" key="1">
    <source>
        <dbReference type="SAM" id="MobiDB-lite"/>
    </source>
</evidence>
<feature type="non-terminal residue" evidence="2">
    <location>
        <position position="1"/>
    </location>
</feature>
<feature type="compositionally biased region" description="Low complexity" evidence="1">
    <location>
        <begin position="149"/>
        <end position="158"/>
    </location>
</feature>
<feature type="compositionally biased region" description="Gly residues" evidence="1">
    <location>
        <begin position="1"/>
        <end position="33"/>
    </location>
</feature>
<dbReference type="Proteomes" id="UP001189429">
    <property type="component" value="Unassembled WGS sequence"/>
</dbReference>
<organism evidence="2 3">
    <name type="scientific">Prorocentrum cordatum</name>
    <dbReference type="NCBI Taxonomy" id="2364126"/>
    <lineage>
        <taxon>Eukaryota</taxon>
        <taxon>Sar</taxon>
        <taxon>Alveolata</taxon>
        <taxon>Dinophyceae</taxon>
        <taxon>Prorocentrales</taxon>
        <taxon>Prorocentraceae</taxon>
        <taxon>Prorocentrum</taxon>
    </lineage>
</organism>
<gene>
    <name evidence="2" type="ORF">PCOR1329_LOCUS58765</name>
</gene>
<evidence type="ECO:0008006" key="4">
    <source>
        <dbReference type="Google" id="ProtNLM"/>
    </source>
</evidence>
<keyword evidence="3" id="KW-1185">Reference proteome</keyword>
<feature type="compositionally biased region" description="Basic residues" evidence="1">
    <location>
        <begin position="100"/>
        <end position="111"/>
    </location>
</feature>
<evidence type="ECO:0000313" key="2">
    <source>
        <dbReference type="EMBL" id="CAK0873605.1"/>
    </source>
</evidence>
<dbReference type="EMBL" id="CAUYUJ010017298">
    <property type="protein sequence ID" value="CAK0873605.1"/>
    <property type="molecule type" value="Genomic_DNA"/>
</dbReference>
<feature type="region of interest" description="Disordered" evidence="1">
    <location>
        <begin position="1"/>
        <end position="158"/>
    </location>
</feature>
<feature type="region of interest" description="Disordered" evidence="1">
    <location>
        <begin position="241"/>
        <end position="260"/>
    </location>
</feature>
<accession>A0ABN9VJZ8</accession>
<feature type="compositionally biased region" description="Basic and acidic residues" evidence="1">
    <location>
        <begin position="334"/>
        <end position="346"/>
    </location>
</feature>
<protein>
    <recommendedName>
        <fullName evidence="4">Collagen alpha-1(I) chain-like</fullName>
    </recommendedName>
</protein>